<keyword evidence="2" id="KW-1185">Reference proteome</keyword>
<dbReference type="EMBL" id="JBBMEW010000009">
    <property type="protein sequence ID" value="MEQ2527533.1"/>
    <property type="molecule type" value="Genomic_DNA"/>
</dbReference>
<dbReference type="Proteomes" id="UP001439875">
    <property type="component" value="Unassembled WGS sequence"/>
</dbReference>
<comment type="caution">
    <text evidence="1">The sequence shown here is derived from an EMBL/GenBank/DDBJ whole genome shotgun (WGS) entry which is preliminary data.</text>
</comment>
<sequence>MKEKTAKILGVNFTYKNFKEMLQVISSRINKQQKAFIVTANPEIVMYANRHKDYSEIISSADYIVPDGIGVVIASKILQEPLDGRVTGYDLMMSLLKLANENCWSVYLLGGQPEVNLEASLKVKENYPRIELVGSHHGYFDFEDNKIAEEIKRLKPDLVFVALGFPRQEKWIGKYFKSFEKGVFIGVGGSIDVLSGRIKRAPLMWQKTNLEWLYRLIKQPSRWKRMLELPKFIIKVVSFKLFKSDS</sequence>
<organism evidence="1 2">
    <name type="scientific">Robertmurraya yapensis</name>
    <name type="common">ex Hitch et al 2024</name>
    <dbReference type="NCBI Taxonomy" id="3133160"/>
    <lineage>
        <taxon>Bacteria</taxon>
        <taxon>Bacillati</taxon>
        <taxon>Bacillota</taxon>
        <taxon>Bacilli</taxon>
        <taxon>Bacillales</taxon>
        <taxon>Bacillaceae</taxon>
        <taxon>Robertmurraya</taxon>
    </lineage>
</organism>
<evidence type="ECO:0000313" key="1">
    <source>
        <dbReference type="EMBL" id="MEQ2527533.1"/>
    </source>
</evidence>
<proteinExistence type="predicted"/>
<gene>
    <name evidence="1" type="ORF">WMO40_12525</name>
</gene>
<evidence type="ECO:0000313" key="2">
    <source>
        <dbReference type="Proteomes" id="UP001439875"/>
    </source>
</evidence>
<protein>
    <submittedName>
        <fullName evidence="1">WecB/TagA/CpsF family glycosyltransferase</fullName>
    </submittedName>
</protein>
<reference evidence="1" key="1">
    <citation type="submission" date="2024-03" db="EMBL/GenBank/DDBJ databases">
        <title>Human intestinal bacterial collection.</title>
        <authorList>
            <person name="Pauvert C."/>
            <person name="Hitch T.C.A."/>
            <person name="Clavel T."/>
        </authorList>
    </citation>
    <scope>NUCLEOTIDE SEQUENCE</scope>
    <source>
        <strain evidence="1">CLA-AA-H227</strain>
    </source>
</reference>
<accession>A0ACC6SBX1</accession>
<name>A0ACC6SBX1_9BACI</name>